<keyword evidence="3" id="KW-1185">Reference proteome</keyword>
<evidence type="ECO:0000313" key="3">
    <source>
        <dbReference type="Proteomes" id="UP001157006"/>
    </source>
</evidence>
<accession>A0AAV0ZNB2</accession>
<dbReference type="InterPro" id="IPR044296">
    <property type="entry name" value="HIPP46"/>
</dbReference>
<evidence type="ECO:0000256" key="1">
    <source>
        <dbReference type="SAM" id="MobiDB-lite"/>
    </source>
</evidence>
<dbReference type="AlphaFoldDB" id="A0AAV0ZNB2"/>
<dbReference type="Gene3D" id="3.30.70.100">
    <property type="match status" value="1"/>
</dbReference>
<evidence type="ECO:0000313" key="2">
    <source>
        <dbReference type="EMBL" id="CAI8597885.1"/>
    </source>
</evidence>
<feature type="region of interest" description="Disordered" evidence="1">
    <location>
        <begin position="76"/>
        <end position="95"/>
    </location>
</feature>
<sequence length="131" mass="14905">MAKKKVVIEVSMKNQKSRSIAMKIAVGVYGVESAAIQGDNKDQIEVTGVGIDSVELTRKLRKNFCYANLVSVGDVEKKEDKKEEKEEKKEEKKKEEEVVVWSNGVPVPHCNCSIIRDPYQYYEDPYKCSIM</sequence>
<reference evidence="2 3" key="1">
    <citation type="submission" date="2023-01" db="EMBL/GenBank/DDBJ databases">
        <authorList>
            <person name="Kreplak J."/>
        </authorList>
    </citation>
    <scope>NUCLEOTIDE SEQUENCE [LARGE SCALE GENOMIC DNA]</scope>
</reference>
<proteinExistence type="predicted"/>
<organism evidence="2 3">
    <name type="scientific">Vicia faba</name>
    <name type="common">Broad bean</name>
    <name type="synonym">Faba vulgaris</name>
    <dbReference type="NCBI Taxonomy" id="3906"/>
    <lineage>
        <taxon>Eukaryota</taxon>
        <taxon>Viridiplantae</taxon>
        <taxon>Streptophyta</taxon>
        <taxon>Embryophyta</taxon>
        <taxon>Tracheophyta</taxon>
        <taxon>Spermatophyta</taxon>
        <taxon>Magnoliopsida</taxon>
        <taxon>eudicotyledons</taxon>
        <taxon>Gunneridae</taxon>
        <taxon>Pentapetalae</taxon>
        <taxon>rosids</taxon>
        <taxon>fabids</taxon>
        <taxon>Fabales</taxon>
        <taxon>Fabaceae</taxon>
        <taxon>Papilionoideae</taxon>
        <taxon>50 kb inversion clade</taxon>
        <taxon>NPAAA clade</taxon>
        <taxon>Hologalegina</taxon>
        <taxon>IRL clade</taxon>
        <taxon>Fabeae</taxon>
        <taxon>Vicia</taxon>
    </lineage>
</organism>
<gene>
    <name evidence="2" type="ORF">VFH_II102280</name>
</gene>
<dbReference type="EMBL" id="OX451737">
    <property type="protein sequence ID" value="CAI8597885.1"/>
    <property type="molecule type" value="Genomic_DNA"/>
</dbReference>
<dbReference type="Proteomes" id="UP001157006">
    <property type="component" value="Chromosome 2"/>
</dbReference>
<dbReference type="PANTHER" id="PTHR46371">
    <property type="entry name" value="OS04G0464100 PROTEIN"/>
    <property type="match status" value="1"/>
</dbReference>
<name>A0AAV0ZNB2_VICFA</name>
<protein>
    <submittedName>
        <fullName evidence="2">Uncharacterized protein</fullName>
    </submittedName>
</protein>